<dbReference type="PROSITE" id="PS50846">
    <property type="entry name" value="HMA_2"/>
    <property type="match status" value="1"/>
</dbReference>
<dbReference type="Pfam" id="PF00403">
    <property type="entry name" value="HMA"/>
    <property type="match status" value="1"/>
</dbReference>
<reference evidence="3" key="1">
    <citation type="journal article" date="2019" name="Int. J. Syst. Evol. Microbiol.">
        <title>The Global Catalogue of Microorganisms (GCM) 10K type strain sequencing project: providing services to taxonomists for standard genome sequencing and annotation.</title>
        <authorList>
            <consortium name="The Broad Institute Genomics Platform"/>
            <consortium name="The Broad Institute Genome Sequencing Center for Infectious Disease"/>
            <person name="Wu L."/>
            <person name="Ma J."/>
        </authorList>
    </citation>
    <scope>NUCLEOTIDE SEQUENCE [LARGE SCALE GENOMIC DNA]</scope>
    <source>
        <strain evidence="3">JCM 17110</strain>
    </source>
</reference>
<sequence>MMICFTLPEMTCGHCVGVINKALTELDPACELEFDLPSHSIKVESHCSREELAEALTEAGYRPA</sequence>
<evidence type="ECO:0000313" key="3">
    <source>
        <dbReference type="Proteomes" id="UP001500795"/>
    </source>
</evidence>
<dbReference type="CDD" id="cd00371">
    <property type="entry name" value="HMA"/>
    <property type="match status" value="1"/>
</dbReference>
<evidence type="ECO:0000259" key="1">
    <source>
        <dbReference type="PROSITE" id="PS50846"/>
    </source>
</evidence>
<gene>
    <name evidence="2" type="ORF">GCM10022394_18690</name>
</gene>
<dbReference type="InterPro" id="IPR036163">
    <property type="entry name" value="HMA_dom_sf"/>
</dbReference>
<proteinExistence type="predicted"/>
<name>A0ABP6VTQ1_9GAMM</name>
<protein>
    <submittedName>
        <fullName evidence="2">Heavy-metal-associated domain-containing protein</fullName>
    </submittedName>
</protein>
<dbReference type="InterPro" id="IPR006121">
    <property type="entry name" value="HMA_dom"/>
</dbReference>
<dbReference type="EMBL" id="BAABCX010000002">
    <property type="protein sequence ID" value="GAA3539244.1"/>
    <property type="molecule type" value="Genomic_DNA"/>
</dbReference>
<dbReference type="RefSeq" id="WP_344957239.1">
    <property type="nucleotide sequence ID" value="NZ_BAABCX010000002.1"/>
</dbReference>
<keyword evidence="3" id="KW-1185">Reference proteome</keyword>
<dbReference type="Proteomes" id="UP001500795">
    <property type="component" value="Unassembled WGS sequence"/>
</dbReference>
<organism evidence="2 3">
    <name type="scientific">Zobellella aerophila</name>
    <dbReference type="NCBI Taxonomy" id="870480"/>
    <lineage>
        <taxon>Bacteria</taxon>
        <taxon>Pseudomonadati</taxon>
        <taxon>Pseudomonadota</taxon>
        <taxon>Gammaproteobacteria</taxon>
        <taxon>Aeromonadales</taxon>
        <taxon>Aeromonadaceae</taxon>
        <taxon>Zobellella</taxon>
    </lineage>
</organism>
<dbReference type="Gene3D" id="3.30.70.100">
    <property type="match status" value="1"/>
</dbReference>
<feature type="domain" description="HMA" evidence="1">
    <location>
        <begin position="1"/>
        <end position="64"/>
    </location>
</feature>
<evidence type="ECO:0000313" key="2">
    <source>
        <dbReference type="EMBL" id="GAA3539244.1"/>
    </source>
</evidence>
<comment type="caution">
    <text evidence="2">The sequence shown here is derived from an EMBL/GenBank/DDBJ whole genome shotgun (WGS) entry which is preliminary data.</text>
</comment>
<accession>A0ABP6VTQ1</accession>
<dbReference type="SUPFAM" id="SSF55008">
    <property type="entry name" value="HMA, heavy metal-associated domain"/>
    <property type="match status" value="1"/>
</dbReference>